<evidence type="ECO:0000256" key="1">
    <source>
        <dbReference type="SAM" id="MobiDB-lite"/>
    </source>
</evidence>
<organism evidence="3 4">
    <name type="scientific">Durusdinium trenchii</name>
    <dbReference type="NCBI Taxonomy" id="1381693"/>
    <lineage>
        <taxon>Eukaryota</taxon>
        <taxon>Sar</taxon>
        <taxon>Alveolata</taxon>
        <taxon>Dinophyceae</taxon>
        <taxon>Suessiales</taxon>
        <taxon>Symbiodiniaceae</taxon>
        <taxon>Durusdinium</taxon>
    </lineage>
</organism>
<gene>
    <name evidence="3" type="ORF">SCF082_LOCUS27969</name>
</gene>
<evidence type="ECO:0008006" key="5">
    <source>
        <dbReference type="Google" id="ProtNLM"/>
    </source>
</evidence>
<keyword evidence="4" id="KW-1185">Reference proteome</keyword>
<evidence type="ECO:0000256" key="2">
    <source>
        <dbReference type="SAM" id="SignalP"/>
    </source>
</evidence>
<dbReference type="EMBL" id="CAXAMM010021891">
    <property type="protein sequence ID" value="CAK9050809.1"/>
    <property type="molecule type" value="Genomic_DNA"/>
</dbReference>
<sequence length="684" mass="73160">MLRRRRGVGWTVLAAWIALRLHPAWSSFRSTLRLTESTNYRFRRRLMALPNDGMTVAELAERLRGQGLKTNGRTDEKAGHMLADLIEHLAKGNEATLSGNAAIASHSPSSPKVQAVDPEALLAELLALDGQVSKEDYFDSASGTWDIDGLMDDLGLAKAAKEDYFDASGNWDLDGVMDDLRLAKEKASAPPSAPLPAAEPATSLAEAAGGDEAEALFVELLALDGAASKEDYFDSASGTWDIDGLMDDLGLAKAAKAGAPASAPLPAAEPAKPPAEAAGGDEAEVLLVQLLALDGEASKEDYFDAASGVWDMDGLQDDLRLAKGKVRATTSDPSNQADSLLAELRSIDSTISKEDYFDAVTGAWDMEGLQDDLRLAQASLGAVEDGEDGTGLLAELRVFDDSFTKEDYFDADTGQWDIEGLQDDLRLAKDDQQAMPILDQVAELVEAILDVLLAELLQLYLYALCAYRPSAALAASGPVHGFWFAWACDVRGFKPNSADSAQAQAGLLKEDAQAMQIAGALTMCSRALPATEESLGAANAMTLRRQNRMLSSQLMLLTTWVQSGREALQALQDKGCLFSPKDSFPDRDGTSWPVEDGVGEGHPDFEGLVEIPSAPVSRPPAIRYDVIKVYARSARVSDAPRDLGMVVGPPVVHIIVSENLESGIFGSFDNEMPSSEIEDASHGI</sequence>
<evidence type="ECO:0000313" key="4">
    <source>
        <dbReference type="Proteomes" id="UP001642464"/>
    </source>
</evidence>
<accession>A0ABP0MJB9</accession>
<comment type="caution">
    <text evidence="3">The sequence shown here is derived from an EMBL/GenBank/DDBJ whole genome shotgun (WGS) entry which is preliminary data.</text>
</comment>
<feature type="compositionally biased region" description="Low complexity" evidence="1">
    <location>
        <begin position="195"/>
        <end position="204"/>
    </location>
</feature>
<name>A0ABP0MJB9_9DINO</name>
<protein>
    <recommendedName>
        <fullName evidence="5">SAP domain-containing protein</fullName>
    </recommendedName>
</protein>
<proteinExistence type="predicted"/>
<evidence type="ECO:0000313" key="3">
    <source>
        <dbReference type="EMBL" id="CAK9050809.1"/>
    </source>
</evidence>
<keyword evidence="2" id="KW-0732">Signal</keyword>
<feature type="signal peptide" evidence="2">
    <location>
        <begin position="1"/>
        <end position="26"/>
    </location>
</feature>
<feature type="chain" id="PRO_5046184590" description="SAP domain-containing protein" evidence="2">
    <location>
        <begin position="27"/>
        <end position="684"/>
    </location>
</feature>
<dbReference type="Proteomes" id="UP001642464">
    <property type="component" value="Unassembled WGS sequence"/>
</dbReference>
<reference evidence="3 4" key="1">
    <citation type="submission" date="2024-02" db="EMBL/GenBank/DDBJ databases">
        <authorList>
            <person name="Chen Y."/>
            <person name="Shah S."/>
            <person name="Dougan E. K."/>
            <person name="Thang M."/>
            <person name="Chan C."/>
        </authorList>
    </citation>
    <scope>NUCLEOTIDE SEQUENCE [LARGE SCALE GENOMIC DNA]</scope>
</reference>
<feature type="region of interest" description="Disordered" evidence="1">
    <location>
        <begin position="185"/>
        <end position="204"/>
    </location>
</feature>